<dbReference type="EMBL" id="JARVLH010000002">
    <property type="protein sequence ID" value="MEX5284662.1"/>
    <property type="molecule type" value="Genomic_DNA"/>
</dbReference>
<name>A0ABV3X386_9FIRM</name>
<sequence length="123" mass="13173">MATYILGALLLAGLFFAVRGMVRHFGGGGACCGGGGDIEGGPKKKLYHDVIGEKVLHIEGMHCDNCKHAVERILNGIDGGAAEVNLSKNIAVLKMERMIPDEELHAALDKTEYKLGQVELREA</sequence>
<dbReference type="Gene3D" id="3.30.70.100">
    <property type="match status" value="1"/>
</dbReference>
<gene>
    <name evidence="3" type="ORF">QCO44_03270</name>
</gene>
<dbReference type="RefSeq" id="WP_368846393.1">
    <property type="nucleotide sequence ID" value="NZ_CP194411.1"/>
</dbReference>
<accession>A0ABV3X386</accession>
<dbReference type="InterPro" id="IPR006121">
    <property type="entry name" value="HMA_dom"/>
</dbReference>
<evidence type="ECO:0000256" key="1">
    <source>
        <dbReference type="ARBA" id="ARBA00022723"/>
    </source>
</evidence>
<keyword evidence="1" id="KW-0479">Metal-binding</keyword>
<proteinExistence type="predicted"/>
<dbReference type="Pfam" id="PF00403">
    <property type="entry name" value="HMA"/>
    <property type="match status" value="1"/>
</dbReference>
<evidence type="ECO:0000259" key="2">
    <source>
        <dbReference type="PROSITE" id="PS50846"/>
    </source>
</evidence>
<feature type="domain" description="HMA" evidence="2">
    <location>
        <begin position="52"/>
        <end position="116"/>
    </location>
</feature>
<dbReference type="Proteomes" id="UP001559623">
    <property type="component" value="Unassembled WGS sequence"/>
</dbReference>
<comment type="caution">
    <text evidence="3">The sequence shown here is derived from an EMBL/GenBank/DDBJ whole genome shotgun (WGS) entry which is preliminary data.</text>
</comment>
<dbReference type="InterPro" id="IPR036163">
    <property type="entry name" value="HMA_dom_sf"/>
</dbReference>
<evidence type="ECO:0000313" key="4">
    <source>
        <dbReference type="Proteomes" id="UP001559623"/>
    </source>
</evidence>
<reference evidence="3 4" key="1">
    <citation type="submission" date="2023-04" db="EMBL/GenBank/DDBJ databases">
        <title>Genome Sequence of Selenomonas sputigena ATCC 33150.</title>
        <authorList>
            <person name="Miller D.P."/>
            <person name="Anvari S."/>
            <person name="Polson S.W."/>
            <person name="Macdonald M."/>
            <person name="Mcdowell J.V."/>
        </authorList>
    </citation>
    <scope>NUCLEOTIDE SEQUENCE [LARGE SCALE GENOMIC DNA]</scope>
    <source>
        <strain evidence="3 4">ATCC 33150</strain>
    </source>
</reference>
<dbReference type="PROSITE" id="PS50846">
    <property type="entry name" value="HMA_2"/>
    <property type="match status" value="1"/>
</dbReference>
<dbReference type="InterPro" id="IPR017969">
    <property type="entry name" value="Heavy-metal-associated_CS"/>
</dbReference>
<dbReference type="CDD" id="cd00371">
    <property type="entry name" value="HMA"/>
    <property type="match status" value="1"/>
</dbReference>
<dbReference type="PROSITE" id="PS01047">
    <property type="entry name" value="HMA_1"/>
    <property type="match status" value="1"/>
</dbReference>
<evidence type="ECO:0000313" key="3">
    <source>
        <dbReference type="EMBL" id="MEX5284662.1"/>
    </source>
</evidence>
<organism evidence="3 4">
    <name type="scientific">Selenomonas sputigena</name>
    <dbReference type="NCBI Taxonomy" id="69823"/>
    <lineage>
        <taxon>Bacteria</taxon>
        <taxon>Bacillati</taxon>
        <taxon>Bacillota</taxon>
        <taxon>Negativicutes</taxon>
        <taxon>Selenomonadales</taxon>
        <taxon>Selenomonadaceae</taxon>
        <taxon>Selenomonas</taxon>
    </lineage>
</organism>
<protein>
    <submittedName>
        <fullName evidence="3">Heavy-metal-associated domain-containing protein</fullName>
    </submittedName>
</protein>
<dbReference type="SUPFAM" id="SSF55008">
    <property type="entry name" value="HMA, heavy metal-associated domain"/>
    <property type="match status" value="1"/>
</dbReference>
<keyword evidence="4" id="KW-1185">Reference proteome</keyword>